<dbReference type="EC" id="2.7.8.5" evidence="4"/>
<evidence type="ECO:0000256" key="3">
    <source>
        <dbReference type="ARBA" id="ARBA00010441"/>
    </source>
</evidence>
<evidence type="ECO:0000313" key="18">
    <source>
        <dbReference type="Proteomes" id="UP000593892"/>
    </source>
</evidence>
<dbReference type="GO" id="GO:0016020">
    <property type="term" value="C:membrane"/>
    <property type="evidence" value="ECO:0007669"/>
    <property type="project" value="UniProtKB-SubCell"/>
</dbReference>
<feature type="transmembrane region" description="Helical" evidence="16">
    <location>
        <begin position="97"/>
        <end position="114"/>
    </location>
</feature>
<proteinExistence type="inferred from homology"/>
<evidence type="ECO:0000313" key="17">
    <source>
        <dbReference type="EMBL" id="QOY90990.1"/>
    </source>
</evidence>
<keyword evidence="13" id="KW-1208">Phospholipid metabolism</keyword>
<comment type="catalytic activity">
    <reaction evidence="14">
        <text>a CDP-1,2-diacyl-sn-glycerol + sn-glycerol 3-phosphate = a 1,2-diacyl-sn-glycero-3-phospho-(1'-sn-glycero-3'-phosphate) + CMP + H(+)</text>
        <dbReference type="Rhea" id="RHEA:12593"/>
        <dbReference type="ChEBI" id="CHEBI:15378"/>
        <dbReference type="ChEBI" id="CHEBI:57597"/>
        <dbReference type="ChEBI" id="CHEBI:58332"/>
        <dbReference type="ChEBI" id="CHEBI:60110"/>
        <dbReference type="ChEBI" id="CHEBI:60377"/>
        <dbReference type="EC" id="2.7.8.5"/>
    </reaction>
</comment>
<dbReference type="EMBL" id="CP063849">
    <property type="protein sequence ID" value="QOY90990.1"/>
    <property type="molecule type" value="Genomic_DNA"/>
</dbReference>
<sequence length="179" mass="20082">MRYLPNTITILRILFTPLIGVFLARHDARGAFPLMFVAGFSDMLDGYLARRFQWQSKLGGMLDPIADKVLAITVYLGLAFGGSMPWWLVWLVLGRDALILLFSAGALLFTKIRALPPSIWGKFSTFFQLGLAGWIIMDLAWPGYPPHWVITSFLWLSAAATVVSGLHYMYTGVRLLREA</sequence>
<evidence type="ECO:0000256" key="6">
    <source>
        <dbReference type="ARBA" id="ARBA00022516"/>
    </source>
</evidence>
<keyword evidence="8 16" id="KW-0812">Transmembrane</keyword>
<gene>
    <name evidence="17" type="ORF">IRI77_13910</name>
</gene>
<dbReference type="RefSeq" id="WP_194452645.1">
    <property type="nucleotide sequence ID" value="NZ_CP063849.1"/>
</dbReference>
<keyword evidence="11 16" id="KW-0472">Membrane</keyword>
<accession>A0A7S7NWE1</accession>
<feature type="transmembrane region" description="Helical" evidence="16">
    <location>
        <begin position="7"/>
        <end position="24"/>
    </location>
</feature>
<comment type="subcellular location">
    <subcellularLocation>
        <location evidence="1">Membrane</location>
        <topology evidence="1">Multi-pass membrane protein</topology>
    </subcellularLocation>
</comment>
<dbReference type="Proteomes" id="UP000593892">
    <property type="component" value="Chromosome"/>
</dbReference>
<protein>
    <recommendedName>
        <fullName evidence="5">CDP-diacylglycerol--glycerol-3-phosphate 3-phosphatidyltransferase</fullName>
        <ecNumber evidence="4">2.7.8.5</ecNumber>
    </recommendedName>
</protein>
<keyword evidence="10" id="KW-0443">Lipid metabolism</keyword>
<dbReference type="GO" id="GO:0046474">
    <property type="term" value="P:glycerophospholipid biosynthetic process"/>
    <property type="evidence" value="ECO:0007669"/>
    <property type="project" value="TreeGrafter"/>
</dbReference>
<feature type="transmembrane region" description="Helical" evidence="16">
    <location>
        <begin position="69"/>
        <end position="91"/>
    </location>
</feature>
<dbReference type="InterPro" id="IPR048254">
    <property type="entry name" value="CDP_ALCOHOL_P_TRANSF_CS"/>
</dbReference>
<keyword evidence="12" id="KW-0594">Phospholipid biosynthesis</keyword>
<dbReference type="PIRSF" id="PIRSF000847">
    <property type="entry name" value="Phos_ph_gly_syn"/>
    <property type="match status" value="1"/>
</dbReference>
<dbReference type="PANTHER" id="PTHR14269:SF11">
    <property type="entry name" value="CDP-DIACYLGLYCEROL--GLYCEROL-3-PHOSPHATE 3-PHOSPHATIDYLTRANSFERASE"/>
    <property type="match status" value="1"/>
</dbReference>
<dbReference type="InterPro" id="IPR050324">
    <property type="entry name" value="CDP-alcohol_PTase-I"/>
</dbReference>
<evidence type="ECO:0000256" key="15">
    <source>
        <dbReference type="RuleBase" id="RU003750"/>
    </source>
</evidence>
<evidence type="ECO:0000256" key="13">
    <source>
        <dbReference type="ARBA" id="ARBA00023264"/>
    </source>
</evidence>
<organism evidence="17 18">
    <name type="scientific">Paludibaculum fermentans</name>
    <dbReference type="NCBI Taxonomy" id="1473598"/>
    <lineage>
        <taxon>Bacteria</taxon>
        <taxon>Pseudomonadati</taxon>
        <taxon>Acidobacteriota</taxon>
        <taxon>Terriglobia</taxon>
        <taxon>Bryobacterales</taxon>
        <taxon>Bryobacteraceae</taxon>
        <taxon>Paludibaculum</taxon>
    </lineage>
</organism>
<evidence type="ECO:0000256" key="10">
    <source>
        <dbReference type="ARBA" id="ARBA00023098"/>
    </source>
</evidence>
<reference evidence="17 18" key="1">
    <citation type="submission" date="2020-10" db="EMBL/GenBank/DDBJ databases">
        <title>Complete genome sequence of Paludibaculum fermentans P105T, a facultatively anaerobic acidobacterium capable of dissimilatory Fe(III) reduction.</title>
        <authorList>
            <person name="Dedysh S.N."/>
            <person name="Beletsky A.V."/>
            <person name="Kulichevskaya I.S."/>
            <person name="Mardanov A.V."/>
            <person name="Ravin N.V."/>
        </authorList>
    </citation>
    <scope>NUCLEOTIDE SEQUENCE [LARGE SCALE GENOMIC DNA]</scope>
    <source>
        <strain evidence="17 18">P105</strain>
    </source>
</reference>
<comment type="pathway">
    <text evidence="2">Phospholipid metabolism; phosphatidylglycerol biosynthesis; phosphatidylglycerol from CDP-diacylglycerol: step 1/2.</text>
</comment>
<dbReference type="InterPro" id="IPR000462">
    <property type="entry name" value="CDP-OH_P_trans"/>
</dbReference>
<feature type="transmembrane region" description="Helical" evidence="16">
    <location>
        <begin position="30"/>
        <end position="48"/>
    </location>
</feature>
<dbReference type="KEGG" id="pfer:IRI77_13910"/>
<keyword evidence="7 15" id="KW-0808">Transferase</keyword>
<dbReference type="Gene3D" id="1.20.120.1760">
    <property type="match status" value="1"/>
</dbReference>
<dbReference type="InterPro" id="IPR043130">
    <property type="entry name" value="CDP-OH_PTrfase_TM_dom"/>
</dbReference>
<evidence type="ECO:0000256" key="8">
    <source>
        <dbReference type="ARBA" id="ARBA00022692"/>
    </source>
</evidence>
<evidence type="ECO:0000256" key="9">
    <source>
        <dbReference type="ARBA" id="ARBA00022989"/>
    </source>
</evidence>
<keyword evidence="9 16" id="KW-1133">Transmembrane helix</keyword>
<keyword evidence="6" id="KW-0444">Lipid biosynthesis</keyword>
<comment type="similarity">
    <text evidence="3 15">Belongs to the CDP-alcohol phosphatidyltransferase class-I family.</text>
</comment>
<evidence type="ECO:0000256" key="1">
    <source>
        <dbReference type="ARBA" id="ARBA00004141"/>
    </source>
</evidence>
<dbReference type="AlphaFoldDB" id="A0A7S7NWE1"/>
<dbReference type="Pfam" id="PF01066">
    <property type="entry name" value="CDP-OH_P_transf"/>
    <property type="match status" value="1"/>
</dbReference>
<evidence type="ECO:0000256" key="12">
    <source>
        <dbReference type="ARBA" id="ARBA00023209"/>
    </source>
</evidence>
<evidence type="ECO:0000256" key="7">
    <source>
        <dbReference type="ARBA" id="ARBA00022679"/>
    </source>
</evidence>
<evidence type="ECO:0000256" key="4">
    <source>
        <dbReference type="ARBA" id="ARBA00013170"/>
    </source>
</evidence>
<keyword evidence="18" id="KW-1185">Reference proteome</keyword>
<feature type="transmembrane region" description="Helical" evidence="16">
    <location>
        <begin position="150"/>
        <end position="170"/>
    </location>
</feature>
<evidence type="ECO:0000256" key="14">
    <source>
        <dbReference type="ARBA" id="ARBA00048586"/>
    </source>
</evidence>
<evidence type="ECO:0000256" key="16">
    <source>
        <dbReference type="SAM" id="Phobius"/>
    </source>
</evidence>
<dbReference type="PROSITE" id="PS00379">
    <property type="entry name" value="CDP_ALCOHOL_P_TRANSF"/>
    <property type="match status" value="1"/>
</dbReference>
<evidence type="ECO:0000256" key="11">
    <source>
        <dbReference type="ARBA" id="ARBA00023136"/>
    </source>
</evidence>
<dbReference type="PANTHER" id="PTHR14269">
    <property type="entry name" value="CDP-DIACYLGLYCEROL--GLYCEROL-3-PHOSPHATE 3-PHOSPHATIDYLTRANSFERASE-RELATED"/>
    <property type="match status" value="1"/>
</dbReference>
<dbReference type="GO" id="GO:0008444">
    <property type="term" value="F:CDP-diacylglycerol-glycerol-3-phosphate 3-phosphatidyltransferase activity"/>
    <property type="evidence" value="ECO:0007669"/>
    <property type="project" value="UniProtKB-EC"/>
</dbReference>
<dbReference type="InterPro" id="IPR004570">
    <property type="entry name" value="Phosphatidylglycerol_P_synth"/>
</dbReference>
<name>A0A7S7NWE1_PALFE</name>
<evidence type="ECO:0000256" key="2">
    <source>
        <dbReference type="ARBA" id="ARBA00005042"/>
    </source>
</evidence>
<evidence type="ECO:0000256" key="5">
    <source>
        <dbReference type="ARBA" id="ARBA00014944"/>
    </source>
</evidence>